<dbReference type="KEGG" id="cbw:RR42_s1271"/>
<gene>
    <name evidence="2" type="ORF">RR42_s1271</name>
</gene>
<dbReference type="STRING" id="68895.RR42_s1271"/>
<dbReference type="AlphaFoldDB" id="A0A0C4YLG2"/>
<dbReference type="Proteomes" id="UP000031843">
    <property type="component" value="Chromosome secondary"/>
</dbReference>
<organism evidence="2 3">
    <name type="scientific">Cupriavidus basilensis</name>
    <dbReference type="NCBI Taxonomy" id="68895"/>
    <lineage>
        <taxon>Bacteria</taxon>
        <taxon>Pseudomonadati</taxon>
        <taxon>Pseudomonadota</taxon>
        <taxon>Betaproteobacteria</taxon>
        <taxon>Burkholderiales</taxon>
        <taxon>Burkholderiaceae</taxon>
        <taxon>Cupriavidus</taxon>
    </lineage>
</organism>
<reference evidence="2 3" key="1">
    <citation type="journal article" date="2015" name="Genome Announc.">
        <title>Complete Genome Sequence of Cupriavidus basilensis 4G11, Isolated from the Oak Ridge Field Research Center Site.</title>
        <authorList>
            <person name="Ray J."/>
            <person name="Waters R.J."/>
            <person name="Skerker J.M."/>
            <person name="Kuehl J.V."/>
            <person name="Price M.N."/>
            <person name="Huang J."/>
            <person name="Chakraborty R."/>
            <person name="Arkin A.P."/>
            <person name="Deutschbauer A."/>
        </authorList>
    </citation>
    <scope>NUCLEOTIDE SEQUENCE [LARGE SCALE GENOMIC DNA]</scope>
    <source>
        <strain evidence="2">4G11</strain>
    </source>
</reference>
<name>A0A0C4YLG2_9BURK</name>
<dbReference type="EMBL" id="CP010537">
    <property type="protein sequence ID" value="AJG22859.1"/>
    <property type="molecule type" value="Genomic_DNA"/>
</dbReference>
<evidence type="ECO:0000313" key="2">
    <source>
        <dbReference type="EMBL" id="AJG22859.1"/>
    </source>
</evidence>
<proteinExistence type="predicted"/>
<keyword evidence="3" id="KW-1185">Reference proteome</keyword>
<evidence type="ECO:0000256" key="1">
    <source>
        <dbReference type="SAM" id="MobiDB-lite"/>
    </source>
</evidence>
<feature type="region of interest" description="Disordered" evidence="1">
    <location>
        <begin position="1"/>
        <end position="41"/>
    </location>
</feature>
<protein>
    <submittedName>
        <fullName evidence="2">Uncharacterized protein</fullName>
    </submittedName>
</protein>
<evidence type="ECO:0000313" key="3">
    <source>
        <dbReference type="Proteomes" id="UP000031843"/>
    </source>
</evidence>
<accession>A0A0C4YLG2</accession>
<sequence>MQYNFSTDDKAIVMGSDTPFGAPRMLAPAKKHKKNTRTETT</sequence>